<organism evidence="2">
    <name type="scientific">uncultured Acetobacteraceae bacterium</name>
    <dbReference type="NCBI Taxonomy" id="169975"/>
    <lineage>
        <taxon>Bacteria</taxon>
        <taxon>Pseudomonadati</taxon>
        <taxon>Pseudomonadota</taxon>
        <taxon>Alphaproteobacteria</taxon>
        <taxon>Acetobacterales</taxon>
        <taxon>Acetobacteraceae</taxon>
        <taxon>environmental samples</taxon>
    </lineage>
</organism>
<dbReference type="InterPro" id="IPR038717">
    <property type="entry name" value="Tc1-like_DDE_dom"/>
</dbReference>
<feature type="domain" description="Tc1-like transposase DDE" evidence="1">
    <location>
        <begin position="15"/>
        <end position="148"/>
    </location>
</feature>
<gene>
    <name evidence="2" type="ORF">AVDCRST_MAG04-3228</name>
</gene>
<dbReference type="EMBL" id="CADCTL010000235">
    <property type="protein sequence ID" value="CAA9273297.1"/>
    <property type="molecule type" value="Genomic_DNA"/>
</dbReference>
<name>A0A6J4JCV7_9PROT</name>
<evidence type="ECO:0000313" key="2">
    <source>
        <dbReference type="EMBL" id="CAA9273297.1"/>
    </source>
</evidence>
<dbReference type="AlphaFoldDB" id="A0A6J4JCV7"/>
<accession>A0A6J4JCV7</accession>
<reference evidence="2" key="1">
    <citation type="submission" date="2020-02" db="EMBL/GenBank/DDBJ databases">
        <authorList>
            <person name="Meier V. D."/>
        </authorList>
    </citation>
    <scope>NUCLEOTIDE SEQUENCE</scope>
    <source>
        <strain evidence="2">AVDCRST_MAG04</strain>
    </source>
</reference>
<dbReference type="InterPro" id="IPR047655">
    <property type="entry name" value="Transpos_IS630-like"/>
</dbReference>
<dbReference type="Pfam" id="PF13358">
    <property type="entry name" value="DDE_3"/>
    <property type="match status" value="1"/>
</dbReference>
<dbReference type="Gene3D" id="3.30.420.10">
    <property type="entry name" value="Ribonuclease H-like superfamily/Ribonuclease H"/>
    <property type="match status" value="1"/>
</dbReference>
<evidence type="ECO:0000259" key="1">
    <source>
        <dbReference type="Pfam" id="PF13358"/>
    </source>
</evidence>
<dbReference type="GO" id="GO:0003676">
    <property type="term" value="F:nucleic acid binding"/>
    <property type="evidence" value="ECO:0007669"/>
    <property type="project" value="InterPro"/>
</dbReference>
<dbReference type="InterPro" id="IPR036397">
    <property type="entry name" value="RNaseH_sf"/>
</dbReference>
<dbReference type="NCBIfam" id="NF033545">
    <property type="entry name" value="transpos_IS630"/>
    <property type="match status" value="1"/>
</dbReference>
<proteinExistence type="predicted"/>
<sequence length="183" mass="20529">MKAAAEANPDRRIELWFMDEARVGQKGRVGFRWWARGERPRGLRQLGYEWAHLFGAVRPATGDGFALVLPEVSVVAMQAFLDRFAAGLAEGAHAVLVLDQAGWHGSRRLVVPPNVTLVPLPPYAPELNPVERVWLFLRERFLSHRLLDGYDAIVAACCEAWNALTPERLRSLCAYPWITKVAS</sequence>
<protein>
    <submittedName>
        <fullName evidence="2">Transposase and inactivated derivative</fullName>
    </submittedName>
</protein>